<evidence type="ECO:0000313" key="5">
    <source>
        <dbReference type="EMBL" id="CDQ99839.1"/>
    </source>
</evidence>
<dbReference type="AlphaFoldDB" id="A0A060ZDW3"/>
<dbReference type="GO" id="GO:0043484">
    <property type="term" value="P:regulation of RNA splicing"/>
    <property type="evidence" value="ECO:0007669"/>
    <property type="project" value="TreeGrafter"/>
</dbReference>
<dbReference type="PROSITE" id="PS50106">
    <property type="entry name" value="PDZ"/>
    <property type="match status" value="1"/>
</dbReference>
<feature type="region of interest" description="Disordered" evidence="3">
    <location>
        <begin position="1"/>
        <end position="28"/>
    </location>
</feature>
<organism evidence="5 6">
    <name type="scientific">Oncorhynchus mykiss</name>
    <name type="common">Rainbow trout</name>
    <name type="synonym">Salmo gairdneri</name>
    <dbReference type="NCBI Taxonomy" id="8022"/>
    <lineage>
        <taxon>Eukaryota</taxon>
        <taxon>Metazoa</taxon>
        <taxon>Chordata</taxon>
        <taxon>Craniata</taxon>
        <taxon>Vertebrata</taxon>
        <taxon>Euteleostomi</taxon>
        <taxon>Actinopterygii</taxon>
        <taxon>Neopterygii</taxon>
        <taxon>Teleostei</taxon>
        <taxon>Protacanthopterygii</taxon>
        <taxon>Salmoniformes</taxon>
        <taxon>Salmonidae</taxon>
        <taxon>Salmoninae</taxon>
        <taxon>Oncorhynchus</taxon>
    </lineage>
</organism>
<gene>
    <name evidence="5" type="ORF">GSONMT00002248001</name>
</gene>
<name>A0A060ZDW3_ONCMY</name>
<evidence type="ECO:0000256" key="1">
    <source>
        <dbReference type="ARBA" id="ARBA00004123"/>
    </source>
</evidence>
<accession>A0A060ZDW3</accession>
<reference evidence="5" key="2">
    <citation type="submission" date="2014-03" db="EMBL/GenBank/DDBJ databases">
        <authorList>
            <person name="Genoscope - CEA"/>
        </authorList>
    </citation>
    <scope>NUCLEOTIDE SEQUENCE</scope>
</reference>
<feature type="region of interest" description="Disordered" evidence="3">
    <location>
        <begin position="89"/>
        <end position="109"/>
    </location>
</feature>
<dbReference type="GO" id="GO:0005634">
    <property type="term" value="C:nucleus"/>
    <property type="evidence" value="ECO:0007669"/>
    <property type="project" value="UniProtKB-SubCell"/>
</dbReference>
<comment type="subcellular location">
    <subcellularLocation>
        <location evidence="1">Nucleus</location>
    </subcellularLocation>
</comment>
<feature type="domain" description="PDZ" evidence="4">
    <location>
        <begin position="9"/>
        <end position="76"/>
    </location>
</feature>
<dbReference type="GO" id="GO:0043034">
    <property type="term" value="C:costamere"/>
    <property type="evidence" value="ECO:0007669"/>
    <property type="project" value="TreeGrafter"/>
</dbReference>
<proteinExistence type="predicted"/>
<keyword evidence="2" id="KW-0539">Nucleus</keyword>
<evidence type="ECO:0000256" key="2">
    <source>
        <dbReference type="ARBA" id="ARBA00023242"/>
    </source>
</evidence>
<dbReference type="InterPro" id="IPR036034">
    <property type="entry name" value="PDZ_sf"/>
</dbReference>
<dbReference type="Gene3D" id="2.30.42.10">
    <property type="match status" value="1"/>
</dbReference>
<dbReference type="PaxDb" id="8022-A0A060ZDW3"/>
<evidence type="ECO:0000259" key="4">
    <source>
        <dbReference type="PROSITE" id="PS50106"/>
    </source>
</evidence>
<evidence type="ECO:0000313" key="6">
    <source>
        <dbReference type="Proteomes" id="UP000193380"/>
    </source>
</evidence>
<dbReference type="SUPFAM" id="SSF50156">
    <property type="entry name" value="PDZ domain-like"/>
    <property type="match status" value="1"/>
</dbReference>
<dbReference type="InterPro" id="IPR052082">
    <property type="entry name" value="Myelin_sheath_structural"/>
</dbReference>
<protein>
    <recommendedName>
        <fullName evidence="4">PDZ domain-containing protein</fullName>
    </recommendedName>
</protein>
<evidence type="ECO:0000256" key="3">
    <source>
        <dbReference type="SAM" id="MobiDB-lite"/>
    </source>
</evidence>
<dbReference type="STRING" id="8022.A0A060ZDW3"/>
<dbReference type="PANTHER" id="PTHR23348">
    <property type="entry name" value="PERIAXIN/AHNAK"/>
    <property type="match status" value="1"/>
</dbReference>
<feature type="compositionally biased region" description="Polar residues" evidence="3">
    <location>
        <begin position="100"/>
        <end position="109"/>
    </location>
</feature>
<sequence>MAEEEETREVLFSDWSGPEKQGMTLEQSGEGEIYVKEVKMESPAGRTGRVHEGDQIVGATIYFDNMSSEETAELLKTLNKHKVGLKLQNKDKSPCRSPMGTLSPSRSPMGTLTYEGKGRFGGSSQGSILSGEDEDYKRIYSKKIKPRLKSEDLAEGVDIHTERHSSTSTDGSTITTVTRRITTYSVDMPGGVDEQLELTGPEFKGQRYEQSGGGSSSQIRVLHGSSSGGLEGGDFELGGDGVSFTGPHVTSSSEKHWSTGGVKTTTVTREIEGGDGGAAGIRFKGPSFGMSGVKAQTLDINNPGIKESGSVKTSVKGPSVKGTTIENESKLKGGFKMPSFGLNIAGTESDGDVKLPKVKGSVDVSVPGMYQPHR</sequence>
<reference evidence="5" key="1">
    <citation type="journal article" date="2014" name="Nat. Commun.">
        <title>The rainbow trout genome provides novel insights into evolution after whole-genome duplication in vertebrates.</title>
        <authorList>
            <person name="Berthelot C."/>
            <person name="Brunet F."/>
            <person name="Chalopin D."/>
            <person name="Juanchich A."/>
            <person name="Bernard M."/>
            <person name="Noel B."/>
            <person name="Bento P."/>
            <person name="Da Silva C."/>
            <person name="Labadie K."/>
            <person name="Alberti A."/>
            <person name="Aury J.M."/>
            <person name="Louis A."/>
            <person name="Dehais P."/>
            <person name="Bardou P."/>
            <person name="Montfort J."/>
            <person name="Klopp C."/>
            <person name="Cabau C."/>
            <person name="Gaspin C."/>
            <person name="Thorgaard G.H."/>
            <person name="Boussaha M."/>
            <person name="Quillet E."/>
            <person name="Guyomard R."/>
            <person name="Galiana D."/>
            <person name="Bobe J."/>
            <person name="Volff J.N."/>
            <person name="Genet C."/>
            <person name="Wincker P."/>
            <person name="Jaillon O."/>
            <person name="Roest Crollius H."/>
            <person name="Guiguen Y."/>
        </authorList>
    </citation>
    <scope>NUCLEOTIDE SEQUENCE [LARGE SCALE GENOMIC DNA]</scope>
</reference>
<dbReference type="Proteomes" id="UP000193380">
    <property type="component" value="Unassembled WGS sequence"/>
</dbReference>
<feature type="region of interest" description="Disordered" evidence="3">
    <location>
        <begin position="304"/>
        <end position="324"/>
    </location>
</feature>
<dbReference type="EMBL" id="FR950528">
    <property type="protein sequence ID" value="CDQ99839.1"/>
    <property type="molecule type" value="Genomic_DNA"/>
</dbReference>
<dbReference type="PANTHER" id="PTHR23348:SF41">
    <property type="entry name" value="NEUROBLAST DIFFERENTIATION-ASSOCIATED PROTEIN AHNAK"/>
    <property type="match status" value="1"/>
</dbReference>
<dbReference type="InterPro" id="IPR001478">
    <property type="entry name" value="PDZ"/>
</dbReference>